<name>A0A8J9YNI9_BRALA</name>
<dbReference type="PROSITE" id="PS00652">
    <property type="entry name" value="TNFR_NGFR_1"/>
    <property type="match status" value="1"/>
</dbReference>
<reference evidence="3" key="1">
    <citation type="submission" date="2022-01" db="EMBL/GenBank/DDBJ databases">
        <authorList>
            <person name="Braso-Vives M."/>
        </authorList>
    </citation>
    <scope>NUCLEOTIDE SEQUENCE</scope>
</reference>
<keyword evidence="1" id="KW-0732">Signal</keyword>
<dbReference type="InterPro" id="IPR001368">
    <property type="entry name" value="TNFR/NGFR_Cys_rich_reg"/>
</dbReference>
<feature type="signal peptide" evidence="1">
    <location>
        <begin position="1"/>
        <end position="20"/>
    </location>
</feature>
<keyword evidence="4" id="KW-1185">Reference proteome</keyword>
<dbReference type="Gene3D" id="2.10.50.10">
    <property type="entry name" value="Tumor Necrosis Factor Receptor, subunit A, domain 2"/>
    <property type="match status" value="1"/>
</dbReference>
<accession>A0A8J9YNI9</accession>
<evidence type="ECO:0000259" key="2">
    <source>
        <dbReference type="PROSITE" id="PS00652"/>
    </source>
</evidence>
<evidence type="ECO:0000256" key="1">
    <source>
        <dbReference type="SAM" id="SignalP"/>
    </source>
</evidence>
<dbReference type="Proteomes" id="UP000838412">
    <property type="component" value="Chromosome 11"/>
</dbReference>
<dbReference type="AlphaFoldDB" id="A0A8J9YNI9"/>
<dbReference type="EMBL" id="OV696696">
    <property type="protein sequence ID" value="CAH1240667.1"/>
    <property type="molecule type" value="Genomic_DNA"/>
</dbReference>
<gene>
    <name evidence="3" type="primary">Hypp6066</name>
    <name evidence="3" type="ORF">BLAG_LOCUS4530</name>
</gene>
<organism evidence="3 4">
    <name type="scientific">Branchiostoma lanceolatum</name>
    <name type="common">Common lancelet</name>
    <name type="synonym">Amphioxus lanceolatum</name>
    <dbReference type="NCBI Taxonomy" id="7740"/>
    <lineage>
        <taxon>Eukaryota</taxon>
        <taxon>Metazoa</taxon>
        <taxon>Chordata</taxon>
        <taxon>Cephalochordata</taxon>
        <taxon>Leptocardii</taxon>
        <taxon>Amphioxiformes</taxon>
        <taxon>Branchiostomatidae</taxon>
        <taxon>Branchiostoma</taxon>
    </lineage>
</organism>
<evidence type="ECO:0000313" key="3">
    <source>
        <dbReference type="EMBL" id="CAH1240667.1"/>
    </source>
</evidence>
<proteinExistence type="predicted"/>
<protein>
    <submittedName>
        <fullName evidence="3">Hypp6066 protein</fullName>
    </submittedName>
</protein>
<feature type="domain" description="TNFR-Cys" evidence="2">
    <location>
        <begin position="26"/>
        <end position="58"/>
    </location>
</feature>
<feature type="chain" id="PRO_5035468216" evidence="1">
    <location>
        <begin position="21"/>
        <end position="99"/>
    </location>
</feature>
<sequence>MNFNHFFVVLTFVLCPFATALQRQTCVRELQYSHNGRCCNLCPPEAKTPCRNNQNRVCQCMKGYYIPLGHTTIKHSVQAMCTWDVLKQRDFKAEVQAMD</sequence>
<evidence type="ECO:0000313" key="4">
    <source>
        <dbReference type="Proteomes" id="UP000838412"/>
    </source>
</evidence>